<dbReference type="CDD" id="cd04301">
    <property type="entry name" value="NAT_SF"/>
    <property type="match status" value="1"/>
</dbReference>
<evidence type="ECO:0000259" key="1">
    <source>
        <dbReference type="PROSITE" id="PS51186"/>
    </source>
</evidence>
<sequence>MYSYNLEGLVIKIATSSDTPRIINILKGLAIWMRDNEINQWGFLLEGGDDEEIEQAISDQETYIILRDDELIATFTLLSKQSEWDKHIWGDDLTSNTYYLHRLAIIPSYMNKGVGSSILTWIQNNLSYTKDYLKLDCVANNKKLNAFYINNNFEFINLHDGHNKYQKSLRPCVRNN</sequence>
<proteinExistence type="predicted"/>
<dbReference type="SUPFAM" id="SSF55729">
    <property type="entry name" value="Acyl-CoA N-acyltransferases (Nat)"/>
    <property type="match status" value="1"/>
</dbReference>
<protein>
    <submittedName>
        <fullName evidence="2">GNAT family N-acetyltransferase</fullName>
    </submittedName>
</protein>
<keyword evidence="3" id="KW-1185">Reference proteome</keyword>
<dbReference type="RefSeq" id="WP_269923127.1">
    <property type="nucleotide sequence ID" value="NZ_JAMKBI010000016.1"/>
</dbReference>
<evidence type="ECO:0000313" key="2">
    <source>
        <dbReference type="EMBL" id="MCZ8535115.1"/>
    </source>
</evidence>
<organism evidence="2 3">
    <name type="scientific">Psychrobacillus psychrodurans</name>
    <dbReference type="NCBI Taxonomy" id="126157"/>
    <lineage>
        <taxon>Bacteria</taxon>
        <taxon>Bacillati</taxon>
        <taxon>Bacillota</taxon>
        <taxon>Bacilli</taxon>
        <taxon>Bacillales</taxon>
        <taxon>Bacillaceae</taxon>
        <taxon>Psychrobacillus</taxon>
    </lineage>
</organism>
<gene>
    <name evidence="2" type="ORF">M9R61_17555</name>
</gene>
<dbReference type="Gene3D" id="3.40.630.30">
    <property type="match status" value="1"/>
</dbReference>
<reference evidence="2" key="1">
    <citation type="submission" date="2022-05" db="EMBL/GenBank/DDBJ databases">
        <authorList>
            <person name="Colautti A."/>
            <person name="Iacumin L."/>
        </authorList>
    </citation>
    <scope>NUCLEOTIDE SEQUENCE</scope>
    <source>
        <strain evidence="2">DSM 30747</strain>
    </source>
</reference>
<accession>A0A9X3LBU7</accession>
<dbReference type="InterPro" id="IPR016181">
    <property type="entry name" value="Acyl_CoA_acyltransferase"/>
</dbReference>
<dbReference type="AlphaFoldDB" id="A0A9X3LBU7"/>
<feature type="domain" description="N-acetyltransferase" evidence="1">
    <location>
        <begin position="9"/>
        <end position="170"/>
    </location>
</feature>
<name>A0A9X3LBU7_9BACI</name>
<dbReference type="Pfam" id="PF00583">
    <property type="entry name" value="Acetyltransf_1"/>
    <property type="match status" value="1"/>
</dbReference>
<dbReference type="Proteomes" id="UP001152172">
    <property type="component" value="Unassembled WGS sequence"/>
</dbReference>
<evidence type="ECO:0000313" key="3">
    <source>
        <dbReference type="Proteomes" id="UP001152172"/>
    </source>
</evidence>
<dbReference type="EMBL" id="JAMKBI010000016">
    <property type="protein sequence ID" value="MCZ8535115.1"/>
    <property type="molecule type" value="Genomic_DNA"/>
</dbReference>
<comment type="caution">
    <text evidence="2">The sequence shown here is derived from an EMBL/GenBank/DDBJ whole genome shotgun (WGS) entry which is preliminary data.</text>
</comment>
<dbReference type="PROSITE" id="PS51186">
    <property type="entry name" value="GNAT"/>
    <property type="match status" value="1"/>
</dbReference>
<dbReference type="GO" id="GO:0016747">
    <property type="term" value="F:acyltransferase activity, transferring groups other than amino-acyl groups"/>
    <property type="evidence" value="ECO:0007669"/>
    <property type="project" value="InterPro"/>
</dbReference>
<dbReference type="InterPro" id="IPR000182">
    <property type="entry name" value="GNAT_dom"/>
</dbReference>